<dbReference type="OrthoDB" id="6086640at2"/>
<dbReference type="RefSeq" id="WP_067017250.1">
    <property type="nucleotide sequence ID" value="NZ_FLOB01000006.1"/>
</dbReference>
<proteinExistence type="predicted"/>
<protein>
    <submittedName>
        <fullName evidence="1">Malonyl-S-ACP:biotin-protein carboxyltransferase MADD</fullName>
        <ecNumber evidence="1">2.1.3.10</ecNumber>
    </submittedName>
</protein>
<dbReference type="GO" id="GO:0016740">
    <property type="term" value="F:transferase activity"/>
    <property type="evidence" value="ECO:0007669"/>
    <property type="project" value="UniProtKB-KW"/>
</dbReference>
<reference evidence="1 2" key="1">
    <citation type="submission" date="2016-06" db="EMBL/GenBank/DDBJ databases">
        <authorList>
            <person name="Kjaerup R.B."/>
            <person name="Dalgaard T.S."/>
            <person name="Juul-Madsen H.R."/>
        </authorList>
    </citation>
    <scope>NUCLEOTIDE SEQUENCE [LARGE SCALE GENOMIC DNA]</scope>
    <source>
        <strain evidence="1 2">CECT 8886</strain>
    </source>
</reference>
<dbReference type="NCBIfam" id="TIGR03134">
    <property type="entry name" value="malonate_gamma"/>
    <property type="match status" value="1"/>
</dbReference>
<dbReference type="GO" id="GO:0005975">
    <property type="term" value="P:carbohydrate metabolic process"/>
    <property type="evidence" value="ECO:0007669"/>
    <property type="project" value="InterPro"/>
</dbReference>
<dbReference type="Proteomes" id="UP000092544">
    <property type="component" value="Unassembled WGS sequence"/>
</dbReference>
<dbReference type="Pfam" id="PF06833">
    <property type="entry name" value="MdcE"/>
    <property type="match status" value="1"/>
</dbReference>
<dbReference type="STRING" id="1792290.MSP8886_02695"/>
<keyword evidence="2" id="KW-1185">Reference proteome</keyword>
<dbReference type="EMBL" id="FLOB01000006">
    <property type="protein sequence ID" value="SBS33265.1"/>
    <property type="molecule type" value="Genomic_DNA"/>
</dbReference>
<name>A0A1A8TKN7_9GAMM</name>
<evidence type="ECO:0000313" key="1">
    <source>
        <dbReference type="EMBL" id="SBS33265.1"/>
    </source>
</evidence>
<gene>
    <name evidence="1" type="primary">madD</name>
    <name evidence="1" type="ORF">MSP8886_02695</name>
</gene>
<dbReference type="EC" id="2.1.3.10" evidence="1"/>
<keyword evidence="1" id="KW-0808">Transferase</keyword>
<dbReference type="SUPFAM" id="SSF52096">
    <property type="entry name" value="ClpP/crotonase"/>
    <property type="match status" value="1"/>
</dbReference>
<accession>A0A1A8TKN7</accession>
<evidence type="ECO:0000313" key="2">
    <source>
        <dbReference type="Proteomes" id="UP000092544"/>
    </source>
</evidence>
<organism evidence="1 2">
    <name type="scientific">Marinomonas spartinae</name>
    <dbReference type="NCBI Taxonomy" id="1792290"/>
    <lineage>
        <taxon>Bacteria</taxon>
        <taxon>Pseudomonadati</taxon>
        <taxon>Pseudomonadota</taxon>
        <taxon>Gammaproteobacteria</taxon>
        <taxon>Oceanospirillales</taxon>
        <taxon>Oceanospirillaceae</taxon>
        <taxon>Marinomonas</taxon>
    </lineage>
</organism>
<dbReference type="InterPro" id="IPR009648">
    <property type="entry name" value="Malonate_gamma"/>
</dbReference>
<dbReference type="AlphaFoldDB" id="A0A1A8TKN7"/>
<dbReference type="Gene3D" id="3.90.226.10">
    <property type="entry name" value="2-enoyl-CoA Hydratase, Chain A, domain 1"/>
    <property type="match status" value="1"/>
</dbReference>
<sequence length="275" mass="29511">MNMLASHRGRIWFDLLAAQMTVKEGAVPSLLIGEGELSGRTCSLLLVQPDANNRYPRARHGEVGLLEGWALAEAVSHIVSQEATVEPVHKSSIIAIVDVPSQAYGRREEALGIHQALAGAVSAYVQARQAGHPVISLLVGKAMSGAFLAHGYQANSILALNDSGVMVHAMGKAAAARITMRSEDALDELAKTVPPMAYDLKSFATLGIIDHFIDVSSAIAPSLEDIELVQRQLVQAVKNLGGDTQITKRLQGENREASRLVRERLRAQWKGAASK</sequence>
<dbReference type="InterPro" id="IPR029045">
    <property type="entry name" value="ClpP/crotonase-like_dom_sf"/>
</dbReference>